<gene>
    <name evidence="1" type="ORF">B0H17DRAFT_1200344</name>
</gene>
<evidence type="ECO:0000313" key="2">
    <source>
        <dbReference type="Proteomes" id="UP001221757"/>
    </source>
</evidence>
<proteinExistence type="predicted"/>
<name>A0AAD7GKZ8_MYCRO</name>
<keyword evidence="2" id="KW-1185">Reference proteome</keyword>
<dbReference type="AlphaFoldDB" id="A0AAD7GKZ8"/>
<organism evidence="1 2">
    <name type="scientific">Mycena rosella</name>
    <name type="common">Pink bonnet</name>
    <name type="synonym">Agaricus rosellus</name>
    <dbReference type="NCBI Taxonomy" id="1033263"/>
    <lineage>
        <taxon>Eukaryota</taxon>
        <taxon>Fungi</taxon>
        <taxon>Dikarya</taxon>
        <taxon>Basidiomycota</taxon>
        <taxon>Agaricomycotina</taxon>
        <taxon>Agaricomycetes</taxon>
        <taxon>Agaricomycetidae</taxon>
        <taxon>Agaricales</taxon>
        <taxon>Marasmiineae</taxon>
        <taxon>Mycenaceae</taxon>
        <taxon>Mycena</taxon>
    </lineage>
</organism>
<comment type="caution">
    <text evidence="1">The sequence shown here is derived from an EMBL/GenBank/DDBJ whole genome shotgun (WGS) entry which is preliminary data.</text>
</comment>
<evidence type="ECO:0000313" key="1">
    <source>
        <dbReference type="EMBL" id="KAJ7692769.1"/>
    </source>
</evidence>
<reference evidence="1" key="1">
    <citation type="submission" date="2023-03" db="EMBL/GenBank/DDBJ databases">
        <title>Massive genome expansion in bonnet fungi (Mycena s.s.) driven by repeated elements and novel gene families across ecological guilds.</title>
        <authorList>
            <consortium name="Lawrence Berkeley National Laboratory"/>
            <person name="Harder C.B."/>
            <person name="Miyauchi S."/>
            <person name="Viragh M."/>
            <person name="Kuo A."/>
            <person name="Thoen E."/>
            <person name="Andreopoulos B."/>
            <person name="Lu D."/>
            <person name="Skrede I."/>
            <person name="Drula E."/>
            <person name="Henrissat B."/>
            <person name="Morin E."/>
            <person name="Kohler A."/>
            <person name="Barry K."/>
            <person name="LaButti K."/>
            <person name="Morin E."/>
            <person name="Salamov A."/>
            <person name="Lipzen A."/>
            <person name="Mereny Z."/>
            <person name="Hegedus B."/>
            <person name="Baldrian P."/>
            <person name="Stursova M."/>
            <person name="Weitz H."/>
            <person name="Taylor A."/>
            <person name="Grigoriev I.V."/>
            <person name="Nagy L.G."/>
            <person name="Martin F."/>
            <person name="Kauserud H."/>
        </authorList>
    </citation>
    <scope>NUCLEOTIDE SEQUENCE</scope>
    <source>
        <strain evidence="1">CBHHK067</strain>
    </source>
</reference>
<sequence length="299" mass="32997">MHATNNKPLEMDETAPPVMPHTIRLYLLKAFRNFIHENPRSLCHGLTYSWRPIAEGLQARAQHTNRAATYCVFGVVTDNTQPGLTLGRPELDNDGSAGHDICVAYEKQLDNLAQTLEFQHMDSHLPNNELALNTAIKIPIAVGCALFATVSLVILDGSDTNVENFYILNAPGSGTEGSSPVKAKRYRSQTPPDDDAIAYRDHSVFYAGQALCLAGALYGVNTKSGPLLNRPIDDYCCCSQSPECSWHAKTVNPTWWTLKTTPQTQTPHGGGLQEVLEYKLETRQCEVDSRELVENAWLG</sequence>
<dbReference type="EMBL" id="JARKIE010000050">
    <property type="protein sequence ID" value="KAJ7692769.1"/>
    <property type="molecule type" value="Genomic_DNA"/>
</dbReference>
<protein>
    <submittedName>
        <fullName evidence="1">Uncharacterized protein</fullName>
    </submittedName>
</protein>
<accession>A0AAD7GKZ8</accession>
<dbReference type="Proteomes" id="UP001221757">
    <property type="component" value="Unassembled WGS sequence"/>
</dbReference>